<evidence type="ECO:0000313" key="2">
    <source>
        <dbReference type="EMBL" id="MCI90169.1"/>
    </source>
</evidence>
<reference evidence="2 3" key="1">
    <citation type="journal article" date="2018" name="Front. Plant Sci.">
        <title>Red Clover (Trifolium pratense) and Zigzag Clover (T. medium) - A Picture of Genomic Similarities and Differences.</title>
        <authorList>
            <person name="Dluhosova J."/>
            <person name="Istvanek J."/>
            <person name="Nedelnik J."/>
            <person name="Repkova J."/>
        </authorList>
    </citation>
    <scope>NUCLEOTIDE SEQUENCE [LARGE SCALE GENOMIC DNA]</scope>
    <source>
        <strain evidence="3">cv. 10/8</strain>
        <tissue evidence="2">Leaf</tissue>
    </source>
</reference>
<comment type="caution">
    <text evidence="2">The sequence shown here is derived from an EMBL/GenBank/DDBJ whole genome shotgun (WGS) entry which is preliminary data.</text>
</comment>
<dbReference type="AlphaFoldDB" id="A0A392VRW3"/>
<evidence type="ECO:0000256" key="1">
    <source>
        <dbReference type="SAM" id="MobiDB-lite"/>
    </source>
</evidence>
<sequence length="23" mass="2165">RPTFSGGDGAGAGAEGDDVEQAT</sequence>
<dbReference type="EMBL" id="LXQA011236967">
    <property type="protein sequence ID" value="MCI90169.1"/>
    <property type="molecule type" value="Genomic_DNA"/>
</dbReference>
<feature type="region of interest" description="Disordered" evidence="1">
    <location>
        <begin position="1"/>
        <end position="23"/>
    </location>
</feature>
<accession>A0A392VRW3</accession>
<feature type="compositionally biased region" description="Gly residues" evidence="1">
    <location>
        <begin position="1"/>
        <end position="14"/>
    </location>
</feature>
<proteinExistence type="predicted"/>
<organism evidence="2 3">
    <name type="scientific">Trifolium medium</name>
    <dbReference type="NCBI Taxonomy" id="97028"/>
    <lineage>
        <taxon>Eukaryota</taxon>
        <taxon>Viridiplantae</taxon>
        <taxon>Streptophyta</taxon>
        <taxon>Embryophyta</taxon>
        <taxon>Tracheophyta</taxon>
        <taxon>Spermatophyta</taxon>
        <taxon>Magnoliopsida</taxon>
        <taxon>eudicotyledons</taxon>
        <taxon>Gunneridae</taxon>
        <taxon>Pentapetalae</taxon>
        <taxon>rosids</taxon>
        <taxon>fabids</taxon>
        <taxon>Fabales</taxon>
        <taxon>Fabaceae</taxon>
        <taxon>Papilionoideae</taxon>
        <taxon>50 kb inversion clade</taxon>
        <taxon>NPAAA clade</taxon>
        <taxon>Hologalegina</taxon>
        <taxon>IRL clade</taxon>
        <taxon>Trifolieae</taxon>
        <taxon>Trifolium</taxon>
    </lineage>
</organism>
<evidence type="ECO:0000313" key="3">
    <source>
        <dbReference type="Proteomes" id="UP000265520"/>
    </source>
</evidence>
<name>A0A392VRW3_9FABA</name>
<dbReference type="Proteomes" id="UP000265520">
    <property type="component" value="Unassembled WGS sequence"/>
</dbReference>
<protein>
    <submittedName>
        <fullName evidence="2">Uncharacterized protein</fullName>
    </submittedName>
</protein>
<keyword evidence="3" id="KW-1185">Reference proteome</keyword>
<feature type="non-terminal residue" evidence="2">
    <location>
        <position position="1"/>
    </location>
</feature>